<evidence type="ECO:0000259" key="2">
    <source>
        <dbReference type="PROSITE" id="PS50011"/>
    </source>
</evidence>
<feature type="compositionally biased region" description="Acidic residues" evidence="1">
    <location>
        <begin position="588"/>
        <end position="598"/>
    </location>
</feature>
<evidence type="ECO:0000256" key="1">
    <source>
        <dbReference type="SAM" id="MobiDB-lite"/>
    </source>
</evidence>
<feature type="region of interest" description="Disordered" evidence="1">
    <location>
        <begin position="705"/>
        <end position="769"/>
    </location>
</feature>
<feature type="compositionally biased region" description="Basic and acidic residues" evidence="1">
    <location>
        <begin position="542"/>
        <end position="553"/>
    </location>
</feature>
<dbReference type="PANTHER" id="PTHR38248">
    <property type="entry name" value="FUNK1 6"/>
    <property type="match status" value="1"/>
</dbReference>
<sequence>MDHIPTVHPSGAPPRRVRPRAQLRSETVPTTPSKKRHWTSTLASDGPQATSAPEMRTGYRTSNATPRSHQSNIATSKLSEGRSSLDPQIQRQLTNKIIEVETDAFLKAVLYKGAATRKKADEDRADKCLRNLGPLHERSAQRPIIHPSTGPYSLPPISEVPTYENGFPQLLLRKARREEDVYPLLVSLLNYVRCFFCNDIKDVDAHWSSAQEPTIPTATQDAGPPLSRVFRDTHAEPRSYSRNKHGQGELKPDICLLIEPAGKRKTTTTCENTLKPTEVENTSTRKAHWQDVTVVVEVKKRGFDMKTLVQVANYARAMMVEQKDRNFVFTVLITGDECRVFRWDAVGAQVTEAINFHQNPKLFLQVMGRLATMTPSELGYDTHFSNAGRVLSTETIKTHLTIHRTEPRQYFTHDPAPLTPPDCPEALPPLILELEKLQFESKGLLFGRATRVWKAVSVEPPGVHYIVKQNWADDSRPNEGFFHTLTTGVAAVPNLETMEECEFTSFFRARDGVKGVLPLVAVNRVEKLALKRQPLFGGGTSRTDDHASTDVHDAGVSAESECMSDDDMDGDAASDEDDGADGNTGVGGEEDVGDNEDVADQKGASQVKGDENANGASRPSLERVLVRFVFEGEGRPLSHAKDSIELLQATVQWIKGLMDLNGVGIVHRDISYGNLLLPSPKEGEPPQARIIDLGLSHLMKDIKQSAGNEPHHSSGPHHPFEPDHPSDPDHAPDSGRSSELEQSSEPDHSSPNPNSPAVGSSQPHHPLTGTLPFVAHELLQDPPINHHALHHDVESVFWVLLYVCARADGASRRFRENLLTLFDPNITAVKHTKGNCLNDPAQLKNIGGKFKDLEGFVTGFTQTWRDCAGNRTEMPSKVLALAQSQLSLLELRRTQLEEAEAAKAAKAKSKRSHPGSSKAKKAKKAKQETPSGR</sequence>
<feature type="domain" description="Protein kinase" evidence="2">
    <location>
        <begin position="492"/>
        <end position="916"/>
    </location>
</feature>
<dbReference type="PROSITE" id="PS50011">
    <property type="entry name" value="PROTEIN_KINASE_DOM"/>
    <property type="match status" value="1"/>
</dbReference>
<feature type="region of interest" description="Disordered" evidence="1">
    <location>
        <begin position="1"/>
        <end position="87"/>
    </location>
</feature>
<dbReference type="InterPro" id="IPR008266">
    <property type="entry name" value="Tyr_kinase_AS"/>
</dbReference>
<accession>A0A0C3Q1B7</accession>
<dbReference type="Gene3D" id="1.10.510.10">
    <property type="entry name" value="Transferase(Phosphotransferase) domain 1"/>
    <property type="match status" value="1"/>
</dbReference>
<dbReference type="GO" id="GO:0004672">
    <property type="term" value="F:protein kinase activity"/>
    <property type="evidence" value="ECO:0007669"/>
    <property type="project" value="InterPro"/>
</dbReference>
<dbReference type="AlphaFoldDB" id="A0A0C3Q1B7"/>
<dbReference type="GO" id="GO:0005524">
    <property type="term" value="F:ATP binding"/>
    <property type="evidence" value="ECO:0007669"/>
    <property type="project" value="InterPro"/>
</dbReference>
<feature type="region of interest" description="Disordered" evidence="1">
    <location>
        <begin position="899"/>
        <end position="933"/>
    </location>
</feature>
<evidence type="ECO:0000313" key="4">
    <source>
        <dbReference type="Proteomes" id="UP000054248"/>
    </source>
</evidence>
<name>A0A0C3Q1B7_9AGAM</name>
<dbReference type="InterPro" id="IPR000719">
    <property type="entry name" value="Prot_kinase_dom"/>
</dbReference>
<organism evidence="3 4">
    <name type="scientific">Tulasnella calospora MUT 4182</name>
    <dbReference type="NCBI Taxonomy" id="1051891"/>
    <lineage>
        <taxon>Eukaryota</taxon>
        <taxon>Fungi</taxon>
        <taxon>Dikarya</taxon>
        <taxon>Basidiomycota</taxon>
        <taxon>Agaricomycotina</taxon>
        <taxon>Agaricomycetes</taxon>
        <taxon>Cantharellales</taxon>
        <taxon>Tulasnellaceae</taxon>
        <taxon>Tulasnella</taxon>
    </lineage>
</organism>
<dbReference type="HOGENOM" id="CLU_313786_0_0_1"/>
<reference evidence="4" key="2">
    <citation type="submission" date="2015-01" db="EMBL/GenBank/DDBJ databases">
        <title>Evolutionary Origins and Diversification of the Mycorrhizal Mutualists.</title>
        <authorList>
            <consortium name="DOE Joint Genome Institute"/>
            <consortium name="Mycorrhizal Genomics Consortium"/>
            <person name="Kohler A."/>
            <person name="Kuo A."/>
            <person name="Nagy L.G."/>
            <person name="Floudas D."/>
            <person name="Copeland A."/>
            <person name="Barry K.W."/>
            <person name="Cichocki N."/>
            <person name="Veneault-Fourrey C."/>
            <person name="LaButti K."/>
            <person name="Lindquist E.A."/>
            <person name="Lipzen A."/>
            <person name="Lundell T."/>
            <person name="Morin E."/>
            <person name="Murat C."/>
            <person name="Riley R."/>
            <person name="Ohm R."/>
            <person name="Sun H."/>
            <person name="Tunlid A."/>
            <person name="Henrissat B."/>
            <person name="Grigoriev I.V."/>
            <person name="Hibbett D.S."/>
            <person name="Martin F."/>
        </authorList>
    </citation>
    <scope>NUCLEOTIDE SEQUENCE [LARGE SCALE GENOMIC DNA]</scope>
    <source>
        <strain evidence="4">MUT 4182</strain>
    </source>
</reference>
<feature type="compositionally biased region" description="Polar residues" evidence="1">
    <location>
        <begin position="39"/>
        <end position="51"/>
    </location>
</feature>
<feature type="compositionally biased region" description="Polar residues" evidence="1">
    <location>
        <begin position="740"/>
        <end position="763"/>
    </location>
</feature>
<feature type="compositionally biased region" description="Basic residues" evidence="1">
    <location>
        <begin position="905"/>
        <end position="924"/>
    </location>
</feature>
<dbReference type="Pfam" id="PF17667">
    <property type="entry name" value="Pkinase_fungal"/>
    <property type="match status" value="2"/>
</dbReference>
<gene>
    <name evidence="3" type="ORF">M407DRAFT_34416</name>
</gene>
<feature type="compositionally biased region" description="Basic and acidic residues" evidence="1">
    <location>
        <begin position="718"/>
        <end position="739"/>
    </location>
</feature>
<protein>
    <recommendedName>
        <fullName evidence="2">Protein kinase domain-containing protein</fullName>
    </recommendedName>
</protein>
<dbReference type="Proteomes" id="UP000054248">
    <property type="component" value="Unassembled WGS sequence"/>
</dbReference>
<feature type="region of interest" description="Disordered" evidence="1">
    <location>
        <begin position="535"/>
        <end position="618"/>
    </location>
</feature>
<evidence type="ECO:0000313" key="3">
    <source>
        <dbReference type="EMBL" id="KIO15954.1"/>
    </source>
</evidence>
<dbReference type="PROSITE" id="PS00109">
    <property type="entry name" value="PROTEIN_KINASE_TYR"/>
    <property type="match status" value="1"/>
</dbReference>
<feature type="compositionally biased region" description="Acidic residues" evidence="1">
    <location>
        <begin position="562"/>
        <end position="580"/>
    </location>
</feature>
<feature type="compositionally biased region" description="Polar residues" evidence="1">
    <location>
        <begin position="59"/>
        <end position="87"/>
    </location>
</feature>
<dbReference type="InterPro" id="IPR040976">
    <property type="entry name" value="Pkinase_fungal"/>
</dbReference>
<dbReference type="SUPFAM" id="SSF56112">
    <property type="entry name" value="Protein kinase-like (PK-like)"/>
    <property type="match status" value="1"/>
</dbReference>
<reference evidence="3 4" key="1">
    <citation type="submission" date="2014-04" db="EMBL/GenBank/DDBJ databases">
        <authorList>
            <consortium name="DOE Joint Genome Institute"/>
            <person name="Kuo A."/>
            <person name="Girlanda M."/>
            <person name="Perotto S."/>
            <person name="Kohler A."/>
            <person name="Nagy L.G."/>
            <person name="Floudas D."/>
            <person name="Copeland A."/>
            <person name="Barry K.W."/>
            <person name="Cichocki N."/>
            <person name="Veneault-Fourrey C."/>
            <person name="LaButti K."/>
            <person name="Lindquist E.A."/>
            <person name="Lipzen A."/>
            <person name="Lundell T."/>
            <person name="Morin E."/>
            <person name="Murat C."/>
            <person name="Sun H."/>
            <person name="Tunlid A."/>
            <person name="Henrissat B."/>
            <person name="Grigoriev I.V."/>
            <person name="Hibbett D.S."/>
            <person name="Martin F."/>
            <person name="Nordberg H.P."/>
            <person name="Cantor M.N."/>
            <person name="Hua S.X."/>
        </authorList>
    </citation>
    <scope>NUCLEOTIDE SEQUENCE [LARGE SCALE GENOMIC DNA]</scope>
    <source>
        <strain evidence="3 4">MUT 4182</strain>
    </source>
</reference>
<keyword evidence="4" id="KW-1185">Reference proteome</keyword>
<dbReference type="InterPro" id="IPR011009">
    <property type="entry name" value="Kinase-like_dom_sf"/>
</dbReference>
<proteinExistence type="predicted"/>
<dbReference type="EMBL" id="KN823737">
    <property type="protein sequence ID" value="KIO15954.1"/>
    <property type="molecule type" value="Genomic_DNA"/>
</dbReference>
<dbReference type="OrthoDB" id="312874at2759"/>
<dbReference type="PANTHER" id="PTHR38248:SF2">
    <property type="entry name" value="FUNK1 11"/>
    <property type="match status" value="1"/>
</dbReference>